<gene>
    <name evidence="2" type="ORF">H9863_07435</name>
</gene>
<organism evidence="2 3">
    <name type="scientific">Candidatus Odoribacter faecigallinarum</name>
    <dbReference type="NCBI Taxonomy" id="2838706"/>
    <lineage>
        <taxon>Bacteria</taxon>
        <taxon>Pseudomonadati</taxon>
        <taxon>Bacteroidota</taxon>
        <taxon>Bacteroidia</taxon>
        <taxon>Bacteroidales</taxon>
        <taxon>Odoribacteraceae</taxon>
        <taxon>Odoribacter</taxon>
    </lineage>
</organism>
<name>A0A9D1V0L9_9BACT</name>
<reference evidence="2" key="1">
    <citation type="journal article" date="2021" name="PeerJ">
        <title>Extensive microbial diversity within the chicken gut microbiome revealed by metagenomics and culture.</title>
        <authorList>
            <person name="Gilroy R."/>
            <person name="Ravi A."/>
            <person name="Getino M."/>
            <person name="Pursley I."/>
            <person name="Horton D.L."/>
            <person name="Alikhan N.F."/>
            <person name="Baker D."/>
            <person name="Gharbi K."/>
            <person name="Hall N."/>
            <person name="Watson M."/>
            <person name="Adriaenssens E.M."/>
            <person name="Foster-Nyarko E."/>
            <person name="Jarju S."/>
            <person name="Secka A."/>
            <person name="Antonio M."/>
            <person name="Oren A."/>
            <person name="Chaudhuri R.R."/>
            <person name="La Ragione R."/>
            <person name="Hildebrand F."/>
            <person name="Pallen M.J."/>
        </authorList>
    </citation>
    <scope>NUCLEOTIDE SEQUENCE</scope>
    <source>
        <strain evidence="2">23274</strain>
    </source>
</reference>
<protein>
    <recommendedName>
        <fullName evidence="4">Lipoprotein</fullName>
    </recommendedName>
</protein>
<dbReference type="Gene3D" id="2.40.128.350">
    <property type="match status" value="1"/>
</dbReference>
<feature type="signal peptide" evidence="1">
    <location>
        <begin position="1"/>
        <end position="20"/>
    </location>
</feature>
<proteinExistence type="predicted"/>
<sequence length="335" mass="36003">MMKRNELILAALMIFGGAFSACNDEEGGNNSTNIEATAVADDYDAWTYFDFETGASQTLPINKTEGAVTGLYTGTLKGTGMFADMVNLEDVSVAITRVNADSVEVTAMDLKMSMSGGEAEAFTLSVRAAAKLENGTWTLSGGPQETLVGEMLYKFRIEGTIGTAKDSQVELNCYIQPGAMPMEITATYSSTVTGSYTYEVDAAAEAALPFQWDIAVHKYDIRTNGGSAKELSKTDLDAVTAADAESGMASDEMGEVMADMSNMMNGYVGYQQVALNPELSKWVTATPTGSMPPYTYEINNNCFVVHVNGKVWKLQFSAYNSMGKTAAVFHYGEVK</sequence>
<evidence type="ECO:0000313" key="2">
    <source>
        <dbReference type="EMBL" id="HIX03928.1"/>
    </source>
</evidence>
<dbReference type="CDD" id="cd12105">
    <property type="entry name" value="HmuY"/>
    <property type="match status" value="1"/>
</dbReference>
<evidence type="ECO:0000256" key="1">
    <source>
        <dbReference type="SAM" id="SignalP"/>
    </source>
</evidence>
<feature type="chain" id="PRO_5039194787" description="Lipoprotein" evidence="1">
    <location>
        <begin position="21"/>
        <end position="335"/>
    </location>
</feature>
<comment type="caution">
    <text evidence="2">The sequence shown here is derived from an EMBL/GenBank/DDBJ whole genome shotgun (WGS) entry which is preliminary data.</text>
</comment>
<dbReference type="EMBL" id="DXFT01000144">
    <property type="protein sequence ID" value="HIX03928.1"/>
    <property type="molecule type" value="Genomic_DNA"/>
</dbReference>
<dbReference type="AlphaFoldDB" id="A0A9D1V0L9"/>
<evidence type="ECO:0008006" key="4">
    <source>
        <dbReference type="Google" id="ProtNLM"/>
    </source>
</evidence>
<dbReference type="InterPro" id="IPR025921">
    <property type="entry name" value="HmuY"/>
</dbReference>
<accession>A0A9D1V0L9</accession>
<reference evidence="2" key="2">
    <citation type="submission" date="2021-04" db="EMBL/GenBank/DDBJ databases">
        <authorList>
            <person name="Gilroy R."/>
        </authorList>
    </citation>
    <scope>NUCLEOTIDE SEQUENCE</scope>
    <source>
        <strain evidence="2">23274</strain>
    </source>
</reference>
<dbReference type="Proteomes" id="UP000824202">
    <property type="component" value="Unassembled WGS sequence"/>
</dbReference>
<evidence type="ECO:0000313" key="3">
    <source>
        <dbReference type="Proteomes" id="UP000824202"/>
    </source>
</evidence>
<dbReference type="Pfam" id="PF14064">
    <property type="entry name" value="HmuY"/>
    <property type="match status" value="1"/>
</dbReference>
<dbReference type="PROSITE" id="PS51257">
    <property type="entry name" value="PROKAR_LIPOPROTEIN"/>
    <property type="match status" value="1"/>
</dbReference>
<keyword evidence="1" id="KW-0732">Signal</keyword>